<evidence type="ECO:0000256" key="5">
    <source>
        <dbReference type="ARBA" id="ARBA00022847"/>
    </source>
</evidence>
<keyword evidence="7 10" id="KW-0472">Membrane</keyword>
<evidence type="ECO:0000256" key="9">
    <source>
        <dbReference type="ARBA" id="ARBA00058473"/>
    </source>
</evidence>
<evidence type="ECO:0000313" key="13">
    <source>
        <dbReference type="WBParaSite" id="PSAMB.scaffold407size52598.g5494.t1"/>
    </source>
</evidence>
<dbReference type="PANTHER" id="PTHR11958">
    <property type="entry name" value="SODIUM/DICARBOXYLATE SYMPORTER-RELATED"/>
    <property type="match status" value="1"/>
</dbReference>
<dbReference type="PROSITE" id="PS00714">
    <property type="entry name" value="NA_DICARBOXYL_SYMP_2"/>
    <property type="match status" value="1"/>
</dbReference>
<feature type="region of interest" description="Disordered" evidence="11">
    <location>
        <begin position="696"/>
        <end position="740"/>
    </location>
</feature>
<evidence type="ECO:0000256" key="8">
    <source>
        <dbReference type="ARBA" id="ARBA00023180"/>
    </source>
</evidence>
<dbReference type="Pfam" id="PF00375">
    <property type="entry name" value="SDF"/>
    <property type="match status" value="1"/>
</dbReference>
<dbReference type="GO" id="GO:0015175">
    <property type="term" value="F:neutral L-amino acid transmembrane transporter activity"/>
    <property type="evidence" value="ECO:0007669"/>
    <property type="project" value="TreeGrafter"/>
</dbReference>
<feature type="transmembrane region" description="Helical" evidence="10">
    <location>
        <begin position="600"/>
        <end position="620"/>
    </location>
</feature>
<dbReference type="Gene3D" id="1.10.3860.10">
    <property type="entry name" value="Sodium:dicarboxylate symporter"/>
    <property type="match status" value="1"/>
</dbReference>
<dbReference type="GO" id="GO:0015501">
    <property type="term" value="F:glutamate:sodium symporter activity"/>
    <property type="evidence" value="ECO:0007669"/>
    <property type="project" value="TreeGrafter"/>
</dbReference>
<dbReference type="InterPro" id="IPR050746">
    <property type="entry name" value="DAACS"/>
</dbReference>
<keyword evidence="12" id="KW-1185">Reference proteome</keyword>
<protein>
    <recommendedName>
        <fullName evidence="10">Amino acid transporter</fullName>
    </recommendedName>
</protein>
<proteinExistence type="inferred from homology"/>
<sequence>MGQSDRLGRVFRTGRGGVRRNVLDRVRRLDDELLLDIVRGRARLGRGEAAGARVGCRARPPRRASGAEAAAVRPIARLEGKRCDLRASGADGPELSAVVAVEDLIVTGLALSSRGLVMDNRLRRSGMQRASQRARDFMDQFSEVQVPHGVLLSLAFRTDVCLSSAFLPVCIGFRSSCSLSLRPSNCRSGGRSSFGGLTTTASLSPAPLAVFSSLFSRHSTFQMARSWIRQNLLLVLTIVSVVLGAFVGFAMRSLELDSQTVMLVNFPGEMLMHMLKMMILPLIIASLISGLAQLDAKESGRMGSIAIAYYLITTILAVITGIILVLAIHPGDPSIKKDMGEGTVEKNVNTLDTFLDLIRNMFPENIVQATFQQVQTTYITVKPKFVKNNDPEALRAIVNGSMDTLKPSVEFKDGMNVLGIIVFCIGFGIVISQLGEQARVMVDFFVILDAIIMRLVSVIMWYSPFGIFCLIVGKILEIDDLRETARMLAMYMVTVISGLVVHSLFTLPLLYFLLTRKNPYKFMQGLLQAWITALGTASSAATLPVTFRCLEEKLGIDRRVTRFVLPVGATINMDGTALYEAVAAIFIAQMNGIELSIGQVVTVSLTATLASIGAASVPSAGLVTMLLVLTAVGLPVKDVSLIVAVDWLLDRIRTSINVLGDAFGAGIVHHLSREQLARIDAETRAGKRISIQEEIEMLNGPDENRKHPRSTVPKSTSGGISWKKPAGYEAVDGGENEALM</sequence>
<evidence type="ECO:0000256" key="1">
    <source>
        <dbReference type="ARBA" id="ARBA00004141"/>
    </source>
</evidence>
<dbReference type="GO" id="GO:0005886">
    <property type="term" value="C:plasma membrane"/>
    <property type="evidence" value="ECO:0007669"/>
    <property type="project" value="TreeGrafter"/>
</dbReference>
<dbReference type="GO" id="GO:0005313">
    <property type="term" value="F:L-glutamate transmembrane transporter activity"/>
    <property type="evidence" value="ECO:0007669"/>
    <property type="project" value="TreeGrafter"/>
</dbReference>
<feature type="transmembrane region" description="Helical" evidence="10">
    <location>
        <begin position="488"/>
        <end position="514"/>
    </location>
</feature>
<evidence type="ECO:0000256" key="6">
    <source>
        <dbReference type="ARBA" id="ARBA00022989"/>
    </source>
</evidence>
<feature type="transmembrane region" description="Helical" evidence="10">
    <location>
        <begin position="415"/>
        <end position="434"/>
    </location>
</feature>
<accession>A0A914WFI4</accession>
<keyword evidence="8" id="KW-0325">Glycoprotein</keyword>
<comment type="subcellular location">
    <subcellularLocation>
        <location evidence="1 10">Membrane</location>
        <topology evidence="1 10">Multi-pass membrane protein</topology>
    </subcellularLocation>
</comment>
<feature type="transmembrane region" description="Helical" evidence="10">
    <location>
        <begin position="455"/>
        <end position="476"/>
    </location>
</feature>
<dbReference type="PROSITE" id="PS00713">
    <property type="entry name" value="NA_DICARBOXYL_SYMP_1"/>
    <property type="match status" value="1"/>
</dbReference>
<keyword evidence="6 10" id="KW-1133">Transmembrane helix</keyword>
<feature type="transmembrane region" description="Helical" evidence="10">
    <location>
        <begin position="232"/>
        <end position="251"/>
    </location>
</feature>
<dbReference type="SUPFAM" id="SSF118215">
    <property type="entry name" value="Proton glutamate symport protein"/>
    <property type="match status" value="1"/>
</dbReference>
<dbReference type="PANTHER" id="PTHR11958:SF99">
    <property type="entry name" value="SODIUM-DEPENDENT EXCITATORY AMINO ACID TRANSPORTER GLT-6-RELATED"/>
    <property type="match status" value="1"/>
</dbReference>
<dbReference type="FunFam" id="1.10.3860.10:FF:000002">
    <property type="entry name" value="Amino acid transporter"/>
    <property type="match status" value="1"/>
</dbReference>
<feature type="transmembrane region" description="Helical" evidence="10">
    <location>
        <begin position="626"/>
        <end position="649"/>
    </location>
</feature>
<keyword evidence="3 10" id="KW-0813">Transport</keyword>
<comment type="function">
    <text evidence="9">Transports L-glutamate and also L- and D-aspartate. Essential for terminating the postsynaptic action of glutamate by rapidly removing released glutamate from the synaptic cleft. Acts as a symport by cotransporting sodium.</text>
</comment>
<evidence type="ECO:0000256" key="3">
    <source>
        <dbReference type="ARBA" id="ARBA00022448"/>
    </source>
</evidence>
<feature type="transmembrane region" description="Helical" evidence="10">
    <location>
        <begin position="271"/>
        <end position="294"/>
    </location>
</feature>
<dbReference type="InterPro" id="IPR018107">
    <property type="entry name" value="Na-dicarboxylate_symporter_CS"/>
</dbReference>
<feature type="transmembrane region" description="Helical" evidence="10">
    <location>
        <begin position="306"/>
        <end position="329"/>
    </location>
</feature>
<dbReference type="PRINTS" id="PR00173">
    <property type="entry name" value="EDTRNSPORT"/>
</dbReference>
<organism evidence="12 13">
    <name type="scientific">Plectus sambesii</name>
    <dbReference type="NCBI Taxonomy" id="2011161"/>
    <lineage>
        <taxon>Eukaryota</taxon>
        <taxon>Metazoa</taxon>
        <taxon>Ecdysozoa</taxon>
        <taxon>Nematoda</taxon>
        <taxon>Chromadorea</taxon>
        <taxon>Plectida</taxon>
        <taxon>Plectina</taxon>
        <taxon>Plectoidea</taxon>
        <taxon>Plectidae</taxon>
        <taxon>Plectus</taxon>
    </lineage>
</organism>
<evidence type="ECO:0000256" key="2">
    <source>
        <dbReference type="ARBA" id="ARBA00006148"/>
    </source>
</evidence>
<evidence type="ECO:0000256" key="7">
    <source>
        <dbReference type="ARBA" id="ARBA00023136"/>
    </source>
</evidence>
<comment type="similarity">
    <text evidence="2 10">Belongs to the dicarboxylate/amino acid:cation symporter (DAACS) (TC 2.A.23) family.</text>
</comment>
<keyword evidence="4 10" id="KW-0812">Transmembrane</keyword>
<evidence type="ECO:0000256" key="4">
    <source>
        <dbReference type="ARBA" id="ARBA00022692"/>
    </source>
</evidence>
<dbReference type="WBParaSite" id="PSAMB.scaffold407size52598.g5494.t1">
    <property type="protein sequence ID" value="PSAMB.scaffold407size52598.g5494.t1"/>
    <property type="gene ID" value="PSAMB.scaffold407size52598.g5494"/>
</dbReference>
<keyword evidence="5 10" id="KW-0769">Symport</keyword>
<dbReference type="InterPro" id="IPR001991">
    <property type="entry name" value="Na-dicarboxylate_symporter"/>
</dbReference>
<evidence type="ECO:0000313" key="12">
    <source>
        <dbReference type="Proteomes" id="UP000887566"/>
    </source>
</evidence>
<dbReference type="AlphaFoldDB" id="A0A914WFI4"/>
<evidence type="ECO:0000256" key="11">
    <source>
        <dbReference type="SAM" id="MobiDB-lite"/>
    </source>
</evidence>
<dbReference type="Proteomes" id="UP000887566">
    <property type="component" value="Unplaced"/>
</dbReference>
<name>A0A914WFI4_9BILA</name>
<reference evidence="13" key="1">
    <citation type="submission" date="2022-11" db="UniProtKB">
        <authorList>
            <consortium name="WormBaseParasite"/>
        </authorList>
    </citation>
    <scope>IDENTIFICATION</scope>
</reference>
<evidence type="ECO:0000256" key="10">
    <source>
        <dbReference type="RuleBase" id="RU361216"/>
    </source>
</evidence>
<dbReference type="InterPro" id="IPR036458">
    <property type="entry name" value="Na:dicarbo_symporter_sf"/>
</dbReference>